<reference evidence="2" key="1">
    <citation type="submission" date="2017-05" db="EMBL/GenBank/DDBJ databases">
        <authorList>
            <person name="Sung H."/>
        </authorList>
    </citation>
    <scope>NUCLEOTIDE SEQUENCE [LARGE SCALE GENOMIC DNA]</scope>
    <source>
        <strain evidence="2">AMac2203</strain>
    </source>
</reference>
<dbReference type="Proteomes" id="UP000243793">
    <property type="component" value="Chromosome"/>
</dbReference>
<sequence length="306" mass="34070">MPSSSSRTLSSDPYVWCASLLLLFTLLLVSGFGSRYWLELRLQQQIETLSSQSHAVINTTNQALVNSSSHLHLLAQTLSELSSTQRVVSHRAAKNVLQSDLDTFHHQFELLGIWLLDKQGKVWLKSRDAIDPINLNKWLAQSAELAKARSWTRLILDTERQHTRHYYALPLADSRGLTLVMGTKLVTSRNDFEQIRLLITNQENTILYADESQWLGHQFLGVTLPSATPKSDSSGLALTTSALQPQILLLGEEQTPSLWLNQPSLQQGLTLHALADSSQILHQAEIKNKLAAIIAVTTTGATWGAY</sequence>
<dbReference type="KEGG" id="ocm:CBP12_13335"/>
<organism evidence="1 2">
    <name type="scientific">Oceanisphaera avium</name>
    <dbReference type="NCBI Taxonomy" id="1903694"/>
    <lineage>
        <taxon>Bacteria</taxon>
        <taxon>Pseudomonadati</taxon>
        <taxon>Pseudomonadota</taxon>
        <taxon>Gammaproteobacteria</taxon>
        <taxon>Aeromonadales</taxon>
        <taxon>Aeromonadaceae</taxon>
        <taxon>Oceanisphaera</taxon>
    </lineage>
</organism>
<evidence type="ECO:0008006" key="3">
    <source>
        <dbReference type="Google" id="ProtNLM"/>
    </source>
</evidence>
<evidence type="ECO:0000313" key="1">
    <source>
        <dbReference type="EMBL" id="ART81016.1"/>
    </source>
</evidence>
<accession>A0A1Y0D1E4</accession>
<dbReference type="AlphaFoldDB" id="A0A1Y0D1E4"/>
<gene>
    <name evidence="1" type="ORF">CBP12_13335</name>
</gene>
<protein>
    <recommendedName>
        <fullName evidence="3">Cache domain-containing protein</fullName>
    </recommendedName>
</protein>
<keyword evidence="2" id="KW-1185">Reference proteome</keyword>
<proteinExistence type="predicted"/>
<evidence type="ECO:0000313" key="2">
    <source>
        <dbReference type="Proteomes" id="UP000243793"/>
    </source>
</evidence>
<name>A0A1Y0D1E4_9GAMM</name>
<dbReference type="EMBL" id="CP021376">
    <property type="protein sequence ID" value="ART81016.1"/>
    <property type="molecule type" value="Genomic_DNA"/>
</dbReference>